<evidence type="ECO:0000313" key="6">
    <source>
        <dbReference type="Proteomes" id="UP001165136"/>
    </source>
</evidence>
<evidence type="ECO:0000313" key="5">
    <source>
        <dbReference type="EMBL" id="GLY71169.1"/>
    </source>
</evidence>
<dbReference type="Pfam" id="PF01370">
    <property type="entry name" value="Epimerase"/>
    <property type="match status" value="1"/>
</dbReference>
<keyword evidence="3" id="KW-0520">NAD</keyword>
<gene>
    <name evidence="5" type="ORF">Atai01_77880</name>
</gene>
<evidence type="ECO:0000256" key="3">
    <source>
        <dbReference type="ARBA" id="ARBA00023027"/>
    </source>
</evidence>
<dbReference type="InterPro" id="IPR001509">
    <property type="entry name" value="Epimerase_deHydtase"/>
</dbReference>
<dbReference type="AlphaFoldDB" id="A0A9W6VL15"/>
<dbReference type="SUPFAM" id="SSF51735">
    <property type="entry name" value="NAD(P)-binding Rossmann-fold domains"/>
    <property type="match status" value="1"/>
</dbReference>
<evidence type="ECO:0000256" key="1">
    <source>
        <dbReference type="ARBA" id="ARBA00007637"/>
    </source>
</evidence>
<dbReference type="PANTHER" id="PTHR43103:SF5">
    <property type="entry name" value="4-EPIMERASE, PUTATIVE (AFU_ORTHOLOGUE AFUA_7G00360)-RELATED"/>
    <property type="match status" value="1"/>
</dbReference>
<dbReference type="GO" id="GO:0016491">
    <property type="term" value="F:oxidoreductase activity"/>
    <property type="evidence" value="ECO:0007669"/>
    <property type="project" value="UniProtKB-KW"/>
</dbReference>
<evidence type="ECO:0000256" key="2">
    <source>
        <dbReference type="ARBA" id="ARBA00023002"/>
    </source>
</evidence>
<feature type="domain" description="NAD-dependent epimerase/dehydratase" evidence="4">
    <location>
        <begin position="6"/>
        <end position="173"/>
    </location>
</feature>
<protein>
    <submittedName>
        <fullName evidence="5">NAD-dependent dehydratase</fullName>
    </submittedName>
</protein>
<comment type="similarity">
    <text evidence="1">Belongs to the NAD(P)-dependent epimerase/dehydratase family.</text>
</comment>
<proteinExistence type="inferred from homology"/>
<dbReference type="Gene3D" id="3.40.50.720">
    <property type="entry name" value="NAD(P)-binding Rossmann-like Domain"/>
    <property type="match status" value="1"/>
</dbReference>
<evidence type="ECO:0000259" key="4">
    <source>
        <dbReference type="Pfam" id="PF01370"/>
    </source>
</evidence>
<name>A0A9W6VL15_9PSEU</name>
<dbReference type="InterPro" id="IPR036291">
    <property type="entry name" value="NAD(P)-bd_dom_sf"/>
</dbReference>
<dbReference type="EMBL" id="BSTI01000032">
    <property type="protein sequence ID" value="GLY71169.1"/>
    <property type="molecule type" value="Genomic_DNA"/>
</dbReference>
<keyword evidence="6" id="KW-1185">Reference proteome</keyword>
<accession>A0A9W6VL15</accession>
<comment type="caution">
    <text evidence="5">The sequence shown here is derived from an EMBL/GenBank/DDBJ whole genome shotgun (WGS) entry which is preliminary data.</text>
</comment>
<sequence length="277" mass="29129">MADQRVLITGSAGVVGTLMRPRLRREGRVLRLLDLAPQPPAEPGEAVELLTGSVTDAKAMAAACEGVDAVIHLGGHSRENSWEATLDVNINGTHTVLEAAREAGVSRVILASSNHAVGFRRNDEGSIAGATGLPADSSPRPDTYYGVSKAAIEALGSLYHSRFGMDVIVIRIGSCFETPLPLGPRGLTTWLSPGDGARLFEACLSAPSPGYRLIWGVSDNTRRIYSLAEAEALGYQSLDDAEVYADQLADQPAPTGIAAEHVGGPFCTAPLGEFNPL</sequence>
<reference evidence="5" key="1">
    <citation type="submission" date="2023-03" db="EMBL/GenBank/DDBJ databases">
        <title>Amycolatopsis taiwanensis NBRC 103393.</title>
        <authorList>
            <person name="Ichikawa N."/>
            <person name="Sato H."/>
            <person name="Tonouchi N."/>
        </authorList>
    </citation>
    <scope>NUCLEOTIDE SEQUENCE</scope>
    <source>
        <strain evidence="5">NBRC 103393</strain>
    </source>
</reference>
<keyword evidence="2" id="KW-0560">Oxidoreductase</keyword>
<organism evidence="5 6">
    <name type="scientific">Amycolatopsis taiwanensis</name>
    <dbReference type="NCBI Taxonomy" id="342230"/>
    <lineage>
        <taxon>Bacteria</taxon>
        <taxon>Bacillati</taxon>
        <taxon>Actinomycetota</taxon>
        <taxon>Actinomycetes</taxon>
        <taxon>Pseudonocardiales</taxon>
        <taxon>Pseudonocardiaceae</taxon>
        <taxon>Amycolatopsis</taxon>
    </lineage>
</organism>
<dbReference type="PANTHER" id="PTHR43103">
    <property type="entry name" value="NUCLEOSIDE-DIPHOSPHATE-SUGAR EPIMERASE"/>
    <property type="match status" value="1"/>
</dbReference>
<dbReference type="RefSeq" id="WP_285490773.1">
    <property type="nucleotide sequence ID" value="NZ_BSTI01000032.1"/>
</dbReference>
<dbReference type="Proteomes" id="UP001165136">
    <property type="component" value="Unassembled WGS sequence"/>
</dbReference>